<evidence type="ECO:0000313" key="4">
    <source>
        <dbReference type="Proteomes" id="UP000651156"/>
    </source>
</evidence>
<dbReference type="Gene3D" id="3.20.20.80">
    <property type="entry name" value="Glycosidases"/>
    <property type="match status" value="1"/>
</dbReference>
<dbReference type="InterPro" id="IPR003790">
    <property type="entry name" value="GHL10"/>
</dbReference>
<evidence type="ECO:0000313" key="3">
    <source>
        <dbReference type="EMBL" id="MBE9191011.1"/>
    </source>
</evidence>
<accession>A0ABR9URU4</accession>
<dbReference type="GO" id="GO:0016787">
    <property type="term" value="F:hydrolase activity"/>
    <property type="evidence" value="ECO:0007669"/>
    <property type="project" value="UniProtKB-KW"/>
</dbReference>
<keyword evidence="4" id="KW-1185">Reference proteome</keyword>
<dbReference type="PANTHER" id="PTHR43405">
    <property type="entry name" value="GLYCOSYL HYDROLASE DIGH"/>
    <property type="match status" value="1"/>
</dbReference>
<organism evidence="3 4">
    <name type="scientific">Gloeocapsopsis crepidinum LEGE 06123</name>
    <dbReference type="NCBI Taxonomy" id="588587"/>
    <lineage>
        <taxon>Bacteria</taxon>
        <taxon>Bacillati</taxon>
        <taxon>Cyanobacteriota</taxon>
        <taxon>Cyanophyceae</taxon>
        <taxon>Oscillatoriophycideae</taxon>
        <taxon>Chroococcales</taxon>
        <taxon>Chroococcaceae</taxon>
        <taxon>Gloeocapsopsis</taxon>
    </lineage>
</organism>
<protein>
    <submittedName>
        <fullName evidence="3">Glycoside hydrolase family 10 protein</fullName>
    </submittedName>
</protein>
<dbReference type="InterPro" id="IPR052177">
    <property type="entry name" value="Divisome_Glycosyl_Hydrolase"/>
</dbReference>
<dbReference type="Proteomes" id="UP000651156">
    <property type="component" value="Unassembled WGS sequence"/>
</dbReference>
<dbReference type="EMBL" id="JADEWN010000025">
    <property type="protein sequence ID" value="MBE9191011.1"/>
    <property type="molecule type" value="Genomic_DNA"/>
</dbReference>
<dbReference type="RefSeq" id="WP_193932174.1">
    <property type="nucleotide sequence ID" value="NZ_CAWPMZ010000051.1"/>
</dbReference>
<name>A0ABR9URU4_9CHRO</name>
<dbReference type="InterPro" id="IPR017853">
    <property type="entry name" value="GH"/>
</dbReference>
<dbReference type="SUPFAM" id="SSF51445">
    <property type="entry name" value="(Trans)glycosidases"/>
    <property type="match status" value="1"/>
</dbReference>
<keyword evidence="3" id="KW-0378">Hydrolase</keyword>
<evidence type="ECO:0000259" key="2">
    <source>
        <dbReference type="Pfam" id="PF02638"/>
    </source>
</evidence>
<proteinExistence type="predicted"/>
<dbReference type="PANTHER" id="PTHR43405:SF1">
    <property type="entry name" value="GLYCOSYL HYDROLASE DIGH"/>
    <property type="match status" value="1"/>
</dbReference>
<sequence>MFKLYHRSQYLCVLLCIVSLTATLILTPTFHQKTIASTRTHSAAELRGVWLTNIDSDVLFESDRLKNAIERLHQLNFNTIYPTVWNWGYTLYPSRVAQRVIGRSLDPTPGLQRRDVLNEIVQQAHQKGMAAIPWFEFGFMAPADSFLAQRHPQWLTSRRDGSRNWQEGTHERVWLNPFRPDVQQFISDLIVEIVGNYDVDGIQFDDHFGLPSEFGYDAYTVALYQKEHQGQSPPSDPQDAEWVRWRADKITNYMQRVFHTIKARKQKCLISVSPNPQRVSYDLFLADWEKWERKGFIEELILQVYRNDINVFISELQYPEVVAAQRHIPVSVGILSGLKNRHVPIKQVQEQVAQVRRRKFAGVSFFFYETLWNLSQEKSSDRQSVFQRLFSAATPRPNIYKGRGVRSEG</sequence>
<reference evidence="3 4" key="1">
    <citation type="submission" date="2020-10" db="EMBL/GenBank/DDBJ databases">
        <authorList>
            <person name="Castelo-Branco R."/>
            <person name="Eusebio N."/>
            <person name="Adriana R."/>
            <person name="Vieira A."/>
            <person name="Brugerolle De Fraissinette N."/>
            <person name="Rezende De Castro R."/>
            <person name="Schneider M.P."/>
            <person name="Vasconcelos V."/>
            <person name="Leao P.N."/>
        </authorList>
    </citation>
    <scope>NUCLEOTIDE SEQUENCE [LARGE SCALE GENOMIC DNA]</scope>
    <source>
        <strain evidence="3 4">LEGE 06123</strain>
    </source>
</reference>
<dbReference type="Pfam" id="PF02638">
    <property type="entry name" value="GHL10"/>
    <property type="match status" value="1"/>
</dbReference>
<feature type="domain" description="Glycosyl hydrolase-like 10" evidence="2">
    <location>
        <begin position="45"/>
        <end position="350"/>
    </location>
</feature>
<comment type="caution">
    <text evidence="3">The sequence shown here is derived from an EMBL/GenBank/DDBJ whole genome shotgun (WGS) entry which is preliminary data.</text>
</comment>
<gene>
    <name evidence="3" type="ORF">IQ230_11735</name>
</gene>
<evidence type="ECO:0000256" key="1">
    <source>
        <dbReference type="ARBA" id="ARBA00022729"/>
    </source>
</evidence>
<keyword evidence="1" id="KW-0732">Signal</keyword>